<evidence type="ECO:0000313" key="3">
    <source>
        <dbReference type="Proteomes" id="UP001549184"/>
    </source>
</evidence>
<keyword evidence="3" id="KW-1185">Reference proteome</keyword>
<sequence length="117" mass="12983">MATHDHTVRIRSSVPPDDTFTPPLGDAARTRAVWPGALRLSTLRTRGDIALSVLTLTRLCVDREQYRHAQARGFPGRPLPWPFPVAVAASLGTAIYGLQQYARLLGDEPRVNITRLR</sequence>
<organism evidence="2 3">
    <name type="scientific">Dyella japonica</name>
    <dbReference type="NCBI Taxonomy" id="231455"/>
    <lineage>
        <taxon>Bacteria</taxon>
        <taxon>Pseudomonadati</taxon>
        <taxon>Pseudomonadota</taxon>
        <taxon>Gammaproteobacteria</taxon>
        <taxon>Lysobacterales</taxon>
        <taxon>Rhodanobacteraceae</taxon>
        <taxon>Dyella</taxon>
    </lineage>
</organism>
<evidence type="ECO:0000256" key="1">
    <source>
        <dbReference type="SAM" id="MobiDB-lite"/>
    </source>
</evidence>
<comment type="caution">
    <text evidence="2">The sequence shown here is derived from an EMBL/GenBank/DDBJ whole genome shotgun (WGS) entry which is preliminary data.</text>
</comment>
<name>A0ABV2JZH1_9GAMM</name>
<gene>
    <name evidence="2" type="ORF">ABIC75_003710</name>
</gene>
<dbReference type="Proteomes" id="UP001549184">
    <property type="component" value="Unassembled WGS sequence"/>
</dbReference>
<feature type="region of interest" description="Disordered" evidence="1">
    <location>
        <begin position="1"/>
        <end position="21"/>
    </location>
</feature>
<evidence type="ECO:0000313" key="2">
    <source>
        <dbReference type="EMBL" id="MET3653972.1"/>
    </source>
</evidence>
<proteinExistence type="predicted"/>
<reference evidence="2 3" key="1">
    <citation type="submission" date="2024-06" db="EMBL/GenBank/DDBJ databases">
        <title>Sorghum-associated microbial communities from plants grown in Nebraska, USA.</title>
        <authorList>
            <person name="Schachtman D."/>
        </authorList>
    </citation>
    <scope>NUCLEOTIDE SEQUENCE [LARGE SCALE GENOMIC DNA]</scope>
    <source>
        <strain evidence="2 3">1073</strain>
    </source>
</reference>
<dbReference type="EMBL" id="JBEPMU010000006">
    <property type="protein sequence ID" value="MET3653972.1"/>
    <property type="molecule type" value="Genomic_DNA"/>
</dbReference>
<accession>A0ABV2JZH1</accession>
<protein>
    <submittedName>
        <fullName evidence="2">Uncharacterized protein</fullName>
    </submittedName>
</protein>